<accession>A0A0M9EPP6</accession>
<dbReference type="PANTHER" id="PTHR13847:SF279">
    <property type="entry name" value="FAD DEPENDENT OXIDOREDUCTASE DOMAIN-CONTAINING PROTEIN-RELATED"/>
    <property type="match status" value="1"/>
</dbReference>
<evidence type="ECO:0000313" key="3">
    <source>
        <dbReference type="Proteomes" id="UP000037904"/>
    </source>
</evidence>
<dbReference type="EMBL" id="JXCE01000431">
    <property type="protein sequence ID" value="KPA37343.1"/>
    <property type="molecule type" value="Genomic_DNA"/>
</dbReference>
<evidence type="ECO:0000259" key="1">
    <source>
        <dbReference type="Pfam" id="PF01266"/>
    </source>
</evidence>
<feature type="domain" description="FAD dependent oxidoreductase" evidence="1">
    <location>
        <begin position="37"/>
        <end position="412"/>
    </location>
</feature>
<dbReference type="PANTHER" id="PTHR13847">
    <property type="entry name" value="SARCOSINE DEHYDROGENASE-RELATED"/>
    <property type="match status" value="1"/>
</dbReference>
<dbReference type="InterPro" id="IPR036188">
    <property type="entry name" value="FAD/NAD-bd_sf"/>
</dbReference>
<dbReference type="GO" id="GO:0005737">
    <property type="term" value="C:cytoplasm"/>
    <property type="evidence" value="ECO:0007669"/>
    <property type="project" value="TreeGrafter"/>
</dbReference>
<proteinExistence type="predicted"/>
<reference evidence="2 3" key="1">
    <citation type="submission" date="2015-04" db="EMBL/GenBank/DDBJ databases">
        <title>The draft genome sequence of Fusarium langsethiae, a T-2/HT-2 mycotoxin producer.</title>
        <authorList>
            <person name="Lysoe E."/>
            <person name="Divon H.H."/>
            <person name="Terzi V."/>
            <person name="Orru L."/>
            <person name="Lamontanara A."/>
            <person name="Kolseth A.-K."/>
            <person name="Frandsen R.J."/>
            <person name="Nielsen K."/>
            <person name="Thrane U."/>
        </authorList>
    </citation>
    <scope>NUCLEOTIDE SEQUENCE [LARGE SCALE GENOMIC DNA]</scope>
    <source>
        <strain evidence="2 3">Fl201059</strain>
    </source>
</reference>
<dbReference type="Gene3D" id="3.30.9.10">
    <property type="entry name" value="D-Amino Acid Oxidase, subunit A, domain 2"/>
    <property type="match status" value="1"/>
</dbReference>
<dbReference type="InterPro" id="IPR006076">
    <property type="entry name" value="FAD-dep_OxRdtase"/>
</dbReference>
<gene>
    <name evidence="2" type="ORF">FLAG1_09843</name>
</gene>
<dbReference type="SUPFAM" id="SSF51905">
    <property type="entry name" value="FAD/NAD(P)-binding domain"/>
    <property type="match status" value="1"/>
</dbReference>
<dbReference type="Pfam" id="PF01266">
    <property type="entry name" value="DAO"/>
    <property type="match status" value="1"/>
</dbReference>
<sequence length="456" mass="50332">MNSRPFPSPNGMSSFWRSSPGALDNYRSTAQLPSESDIIIIGAGYSGASLVTHMLSQPESKDKSIVVLEARELCSGATGRNGGHLKPDVHNLCSGMAEKHGVDAAAEIAEFELANLEAVKDYIIDNNVDCDFMMTQAVDVQLSEEHNSAFKKGYDNLISAGLSVTKKAFYINGKYAEMVSGIKGAKGAFKYTTGHLWPYKLIHHMFSEALSHENLNLQTNTLVTNISASSDPTGEWIVTTSRGSIRVQKVIIATNAYTAALLPEYRDKIIPYRAICSRIVAPTPPMLADSYALRFSPQDFDYLIPRPDGSIIVGGARSAYFKYTEDWYGNVDDTNIIERARDYFDGYMQRHFRGWENSGAYTAQIWTGIMGYSSDGLPRIGQVPGRQNMFIMGGFTGHGMPQVFLAGKAISRMVLQDMAYSDTGLPRLFEESPTRLRSEENLLQDMIGNKTTLAKI</sequence>
<comment type="caution">
    <text evidence="2">The sequence shown here is derived from an EMBL/GenBank/DDBJ whole genome shotgun (WGS) entry which is preliminary data.</text>
</comment>
<dbReference type="Proteomes" id="UP000037904">
    <property type="component" value="Unassembled WGS sequence"/>
</dbReference>
<dbReference type="Gene3D" id="3.50.50.60">
    <property type="entry name" value="FAD/NAD(P)-binding domain"/>
    <property type="match status" value="1"/>
</dbReference>
<evidence type="ECO:0000313" key="2">
    <source>
        <dbReference type="EMBL" id="KPA37343.1"/>
    </source>
</evidence>
<name>A0A0M9EPP6_FUSLA</name>
<dbReference type="AlphaFoldDB" id="A0A0M9EPP6"/>
<protein>
    <submittedName>
        <fullName evidence="2">Gamma-glutamylputrescine oxidoreductase</fullName>
    </submittedName>
</protein>
<organism evidence="2 3">
    <name type="scientific">Fusarium langsethiae</name>
    <dbReference type="NCBI Taxonomy" id="179993"/>
    <lineage>
        <taxon>Eukaryota</taxon>
        <taxon>Fungi</taxon>
        <taxon>Dikarya</taxon>
        <taxon>Ascomycota</taxon>
        <taxon>Pezizomycotina</taxon>
        <taxon>Sordariomycetes</taxon>
        <taxon>Hypocreomycetidae</taxon>
        <taxon>Hypocreales</taxon>
        <taxon>Nectriaceae</taxon>
        <taxon>Fusarium</taxon>
    </lineage>
</organism>
<keyword evidence="3" id="KW-1185">Reference proteome</keyword>